<name>A0ABS8U0K4_9SPHI</name>
<feature type="transmembrane region" description="Helical" evidence="1">
    <location>
        <begin position="86"/>
        <end position="107"/>
    </location>
</feature>
<evidence type="ECO:0000313" key="3">
    <source>
        <dbReference type="Proteomes" id="UP001199919"/>
    </source>
</evidence>
<keyword evidence="3" id="KW-1185">Reference proteome</keyword>
<feature type="transmembrane region" description="Helical" evidence="1">
    <location>
        <begin position="141"/>
        <end position="158"/>
    </location>
</feature>
<organism evidence="2 3">
    <name type="scientific">Mucilaginibacter roseus</name>
    <dbReference type="NCBI Taxonomy" id="1528868"/>
    <lineage>
        <taxon>Bacteria</taxon>
        <taxon>Pseudomonadati</taxon>
        <taxon>Bacteroidota</taxon>
        <taxon>Sphingobacteriia</taxon>
        <taxon>Sphingobacteriales</taxon>
        <taxon>Sphingobacteriaceae</taxon>
        <taxon>Mucilaginibacter</taxon>
    </lineage>
</organism>
<evidence type="ECO:0000256" key="1">
    <source>
        <dbReference type="SAM" id="Phobius"/>
    </source>
</evidence>
<evidence type="ECO:0008006" key="4">
    <source>
        <dbReference type="Google" id="ProtNLM"/>
    </source>
</evidence>
<dbReference type="EMBL" id="JAJPWV010000002">
    <property type="protein sequence ID" value="MCD8740636.1"/>
    <property type="molecule type" value="Genomic_DNA"/>
</dbReference>
<keyword evidence="1" id="KW-0812">Transmembrane</keyword>
<proteinExistence type="predicted"/>
<evidence type="ECO:0000313" key="2">
    <source>
        <dbReference type="EMBL" id="MCD8740636.1"/>
    </source>
</evidence>
<accession>A0ABS8U0K4</accession>
<dbReference type="RefSeq" id="WP_232177025.1">
    <property type="nucleotide sequence ID" value="NZ_JAJPWV010000002.1"/>
</dbReference>
<gene>
    <name evidence="2" type="ORF">LT679_08500</name>
</gene>
<dbReference type="Proteomes" id="UP001199919">
    <property type="component" value="Unassembled WGS sequence"/>
</dbReference>
<keyword evidence="1" id="KW-0472">Membrane</keyword>
<protein>
    <recommendedName>
        <fullName evidence="4">Zf-HC2 domain-containing protein</fullName>
    </recommendedName>
</protein>
<reference evidence="2 3" key="1">
    <citation type="submission" date="2021-12" db="EMBL/GenBank/DDBJ databases">
        <title>Mucilaginibacter roseus genome.</title>
        <authorList>
            <person name="Ferreira J.R."/>
            <person name="Newman J.D."/>
        </authorList>
    </citation>
    <scope>NUCLEOTIDE SEQUENCE [LARGE SCALE GENOMIC DNA]</scope>
    <source>
        <strain evidence="2 3">LMG 28454</strain>
    </source>
</reference>
<keyword evidence="1" id="KW-1133">Transmembrane helix</keyword>
<comment type="caution">
    <text evidence="2">The sequence shown here is derived from an EMBL/GenBank/DDBJ whole genome shotgun (WGS) entry which is preliminary data.</text>
</comment>
<sequence>MNSMDEKLWNYIDGTCTPQEHEAINRLIEQDEVYRHKYNELLALNAEFSNNIELDEPPMAFTFNVMEQIRAEQALKPLKATIDQRVIKGIAAFFILTISAIMLYVLFSVNWSAGGIDWKMPEFKIPQIQISGLLNSGVMKAFLFFDAILCLYLFDYFLRRKRTAKTA</sequence>